<dbReference type="SUPFAM" id="SSF52058">
    <property type="entry name" value="L domain-like"/>
    <property type="match status" value="1"/>
</dbReference>
<dbReference type="Pfam" id="PF03382">
    <property type="entry name" value="DUF285"/>
    <property type="match status" value="2"/>
</dbReference>
<reference evidence="1" key="1">
    <citation type="submission" date="2019-04" db="EMBL/GenBank/DDBJ databases">
        <title>Evolution of Biomass-Degrading Anaerobic Consortia Revealed by Metagenomics.</title>
        <authorList>
            <person name="Peng X."/>
        </authorList>
    </citation>
    <scope>NUCLEOTIDE SEQUENCE</scope>
    <source>
        <strain evidence="1">SIG18</strain>
    </source>
</reference>
<dbReference type="NCBIfam" id="TIGR02167">
    <property type="entry name" value="Liste_lipo_26"/>
    <property type="match status" value="2"/>
</dbReference>
<comment type="caution">
    <text evidence="1">The sequence shown here is derived from an EMBL/GenBank/DDBJ whole genome shotgun (WGS) entry which is preliminary data.</text>
</comment>
<evidence type="ECO:0000313" key="1">
    <source>
        <dbReference type="EMBL" id="MBE6500927.1"/>
    </source>
</evidence>
<dbReference type="PANTHER" id="PTHR45661:SF3">
    <property type="entry name" value="IG-LIKE DOMAIN-CONTAINING PROTEIN"/>
    <property type="match status" value="1"/>
</dbReference>
<organism evidence="1 2">
    <name type="scientific">Methanobrevibacter thaueri</name>
    <dbReference type="NCBI Taxonomy" id="190975"/>
    <lineage>
        <taxon>Archaea</taxon>
        <taxon>Methanobacteriati</taxon>
        <taxon>Methanobacteriota</taxon>
        <taxon>Methanomada group</taxon>
        <taxon>Methanobacteria</taxon>
        <taxon>Methanobacteriales</taxon>
        <taxon>Methanobacteriaceae</taxon>
        <taxon>Methanobrevibacter</taxon>
    </lineage>
</organism>
<dbReference type="Proteomes" id="UP000783037">
    <property type="component" value="Unassembled WGS sequence"/>
</dbReference>
<gene>
    <name evidence="1" type="ORF">E7Z79_00630</name>
</gene>
<dbReference type="EMBL" id="SUTK01000002">
    <property type="protein sequence ID" value="MBE6500927.1"/>
    <property type="molecule type" value="Genomic_DNA"/>
</dbReference>
<dbReference type="InterPro" id="IPR011889">
    <property type="entry name" value="Liste_lipo_26"/>
</dbReference>
<dbReference type="PANTHER" id="PTHR45661">
    <property type="entry name" value="SURFACE ANTIGEN"/>
    <property type="match status" value="1"/>
</dbReference>
<dbReference type="InterPro" id="IPR032675">
    <property type="entry name" value="LRR_dom_sf"/>
</dbReference>
<accession>A0A8T3VAF5</accession>
<sequence>MAKTDLYDFEHLNTTTESIYELREFNVLIILTDGTNLTNWRDVKNREDVLYISEDLFGETLIEGRYRDMVNLEAIVTFGVGNITSTKDMFSGCESLVEIASLDKWDVSSVTDTSNMFDGCSLLEDISALENWNMSNVTDMSCMFRGCHSLEDISALKNWDVSQVEDMHYLFADCVHINDISALSKWDVSNVRDAACLFEFCTSLEDVSALKNWNLVNAFNITALFRSCARLKDISALSKWDLSKMENNKSLLSLFAYCYSIKSISALKNWDISNINRISGLFEGCVSLKSVSDLKNWDVSNITSFEYLFKNCSSLTNISALKSWDISNVESLKSMFKHCEDLTDVSDLKDWDVSKIKSMEGMFKQCDSLVDVSSLSEWKFADDVVLDHIFDECELLEKYPKWFEEVAVKNPNFDLESRRRVAENLDESFFKNTNLNDLSKDMQFFIVQSTSNQSLLAYIVDRSEFKDISGIALNKIVDEGVLSQIALHDHNYEVLPSRDSSNPLKLNLFFYNREKAFLKIENQTMLVNIAKESQHTLKSIEYLSEYVDKEDIWVDIALNAQSQGVRFFAFTKLQSEAAFQRIIEESSDEKLLVISRKRIDIE</sequence>
<proteinExistence type="predicted"/>
<dbReference type="InterPro" id="IPR005046">
    <property type="entry name" value="DUF285"/>
</dbReference>
<evidence type="ECO:0000313" key="2">
    <source>
        <dbReference type="Proteomes" id="UP000783037"/>
    </source>
</evidence>
<name>A0A8T3VAF5_9EURY</name>
<dbReference type="Gene3D" id="3.80.10.10">
    <property type="entry name" value="Ribonuclease Inhibitor"/>
    <property type="match status" value="1"/>
</dbReference>
<protein>
    <submittedName>
        <fullName evidence="1">BspA family leucine-rich repeat surface protein</fullName>
    </submittedName>
</protein>
<dbReference type="InterPro" id="IPR053139">
    <property type="entry name" value="Surface_bspA-like"/>
</dbReference>
<dbReference type="AlphaFoldDB" id="A0A8T3VAF5"/>
<dbReference type="RefSeq" id="WP_303738048.1">
    <property type="nucleotide sequence ID" value="NZ_SUTK01000002.1"/>
</dbReference>